<name>A0A699ZFY3_HAELA</name>
<dbReference type="Proteomes" id="UP000485058">
    <property type="component" value="Unassembled WGS sequence"/>
</dbReference>
<dbReference type="SUPFAM" id="SSF143456">
    <property type="entry name" value="VC0467-like"/>
    <property type="match status" value="1"/>
</dbReference>
<gene>
    <name evidence="1" type="ORF">HaLaN_14728</name>
</gene>
<accession>A0A699ZFY3</accession>
<dbReference type="Gene3D" id="3.40.1740.10">
    <property type="entry name" value="VC0467-like"/>
    <property type="match status" value="1"/>
</dbReference>
<organism evidence="1 2">
    <name type="scientific">Haematococcus lacustris</name>
    <name type="common">Green alga</name>
    <name type="synonym">Haematococcus pluvialis</name>
    <dbReference type="NCBI Taxonomy" id="44745"/>
    <lineage>
        <taxon>Eukaryota</taxon>
        <taxon>Viridiplantae</taxon>
        <taxon>Chlorophyta</taxon>
        <taxon>core chlorophytes</taxon>
        <taxon>Chlorophyceae</taxon>
        <taxon>CS clade</taxon>
        <taxon>Chlamydomonadales</taxon>
        <taxon>Haematococcaceae</taxon>
        <taxon>Haematococcus</taxon>
    </lineage>
</organism>
<sequence length="125" mass="13284">MPCLSQDWRTFRARLVEQAWTASLAESREGADPVRGSVGLVLNKASPLRVRDLTVTAAVQGFMSVFSEHTLQLGGPVHLDHVTLLHRYRGLQGAACVADGLYTGGLPAAVQLVQSGPTGDASSEE</sequence>
<dbReference type="Pfam" id="PF02622">
    <property type="entry name" value="DUF179"/>
    <property type="match status" value="1"/>
</dbReference>
<dbReference type="AlphaFoldDB" id="A0A699ZFY3"/>
<keyword evidence="2" id="KW-1185">Reference proteome</keyword>
<proteinExistence type="predicted"/>
<dbReference type="EMBL" id="BLLF01001234">
    <property type="protein sequence ID" value="GFH17996.1"/>
    <property type="molecule type" value="Genomic_DNA"/>
</dbReference>
<dbReference type="PANTHER" id="PTHR31984">
    <property type="entry name" value="TRANSPORTER, PUTATIVE (DUF179)-RELATED"/>
    <property type="match status" value="1"/>
</dbReference>
<dbReference type="PANTHER" id="PTHR31984:SF17">
    <property type="entry name" value="TRANSCRIPTIONAL REGULATOR"/>
    <property type="match status" value="1"/>
</dbReference>
<comment type="caution">
    <text evidence="1">The sequence shown here is derived from an EMBL/GenBank/DDBJ whole genome shotgun (WGS) entry which is preliminary data.</text>
</comment>
<dbReference type="InterPro" id="IPR003774">
    <property type="entry name" value="AlgH-like"/>
</dbReference>
<evidence type="ECO:0000313" key="1">
    <source>
        <dbReference type="EMBL" id="GFH17996.1"/>
    </source>
</evidence>
<evidence type="ECO:0000313" key="2">
    <source>
        <dbReference type="Proteomes" id="UP000485058"/>
    </source>
</evidence>
<reference evidence="1 2" key="1">
    <citation type="submission" date="2020-02" db="EMBL/GenBank/DDBJ databases">
        <title>Draft genome sequence of Haematococcus lacustris strain NIES-144.</title>
        <authorList>
            <person name="Morimoto D."/>
            <person name="Nakagawa S."/>
            <person name="Yoshida T."/>
            <person name="Sawayama S."/>
        </authorList>
    </citation>
    <scope>NUCLEOTIDE SEQUENCE [LARGE SCALE GENOMIC DNA]</scope>
    <source>
        <strain evidence="1 2">NIES-144</strain>
    </source>
</reference>
<protein>
    <submittedName>
        <fullName evidence="1">Uncharacterized protein</fullName>
    </submittedName>
</protein>